<feature type="compositionally biased region" description="Polar residues" evidence="1">
    <location>
        <begin position="38"/>
        <end position="48"/>
    </location>
</feature>
<sequence>MISIRICKMTGNAAQPVVDATEVLLVREVKYSEGAMTPSHTSTVTSAASPDGFNHVRSA</sequence>
<dbReference type="Proteomes" id="UP001367030">
    <property type="component" value="Unassembled WGS sequence"/>
</dbReference>
<comment type="caution">
    <text evidence="2">The sequence shown here is derived from an EMBL/GenBank/DDBJ whole genome shotgun (WGS) entry which is preliminary data.</text>
</comment>
<dbReference type="EMBL" id="JBBKZS010000007">
    <property type="protein sequence ID" value="MEJ8856596.1"/>
    <property type="molecule type" value="Genomic_DNA"/>
</dbReference>
<evidence type="ECO:0000313" key="2">
    <source>
        <dbReference type="EMBL" id="MEJ8856596.1"/>
    </source>
</evidence>
<keyword evidence="3" id="KW-1185">Reference proteome</keyword>
<protein>
    <submittedName>
        <fullName evidence="2">Uncharacterized protein</fullName>
    </submittedName>
</protein>
<name>A0ABU8XAH7_9BURK</name>
<evidence type="ECO:0000313" key="3">
    <source>
        <dbReference type="Proteomes" id="UP001367030"/>
    </source>
</evidence>
<proteinExistence type="predicted"/>
<organism evidence="2 3">
    <name type="scientific">Variovorax robiniae</name>
    <dbReference type="NCBI Taxonomy" id="1836199"/>
    <lineage>
        <taxon>Bacteria</taxon>
        <taxon>Pseudomonadati</taxon>
        <taxon>Pseudomonadota</taxon>
        <taxon>Betaproteobacteria</taxon>
        <taxon>Burkholderiales</taxon>
        <taxon>Comamonadaceae</taxon>
        <taxon>Variovorax</taxon>
    </lineage>
</organism>
<accession>A0ABU8XAH7</accession>
<reference evidence="2 3" key="1">
    <citation type="submission" date="2024-03" db="EMBL/GenBank/DDBJ databases">
        <title>Novel species of the genus Variovorax.</title>
        <authorList>
            <person name="Liu Q."/>
            <person name="Xin Y.-H."/>
        </authorList>
    </citation>
    <scope>NUCLEOTIDE SEQUENCE [LARGE SCALE GENOMIC DNA]</scope>
    <source>
        <strain evidence="2 3">KACC 18901</strain>
    </source>
</reference>
<gene>
    <name evidence="2" type="ORF">WKW79_18615</name>
</gene>
<dbReference type="RefSeq" id="WP_340336661.1">
    <property type="nucleotide sequence ID" value="NZ_JBBKZS010000007.1"/>
</dbReference>
<feature type="region of interest" description="Disordered" evidence="1">
    <location>
        <begin position="35"/>
        <end position="59"/>
    </location>
</feature>
<evidence type="ECO:0000256" key="1">
    <source>
        <dbReference type="SAM" id="MobiDB-lite"/>
    </source>
</evidence>